<reference evidence="2" key="1">
    <citation type="journal article" date="2021" name="IMA Fungus">
        <title>Genomic characterization of three marine fungi, including Emericellopsis atlantica sp. nov. with signatures of a generalist lifestyle and marine biomass degradation.</title>
        <authorList>
            <person name="Hagestad O.C."/>
            <person name="Hou L."/>
            <person name="Andersen J.H."/>
            <person name="Hansen E.H."/>
            <person name="Altermark B."/>
            <person name="Li C."/>
            <person name="Kuhnert E."/>
            <person name="Cox R.J."/>
            <person name="Crous P.W."/>
            <person name="Spatafora J.W."/>
            <person name="Lail K."/>
            <person name="Amirebrahimi M."/>
            <person name="Lipzen A."/>
            <person name="Pangilinan J."/>
            <person name="Andreopoulos W."/>
            <person name="Hayes R.D."/>
            <person name="Ng V."/>
            <person name="Grigoriev I.V."/>
            <person name="Jackson S.A."/>
            <person name="Sutton T.D.S."/>
            <person name="Dobson A.D.W."/>
            <person name="Rama T."/>
        </authorList>
    </citation>
    <scope>NUCLEOTIDE SEQUENCE</scope>
    <source>
        <strain evidence="2">TRa3180A</strain>
    </source>
</reference>
<evidence type="ECO:0000313" key="3">
    <source>
        <dbReference type="Proteomes" id="UP000887226"/>
    </source>
</evidence>
<feature type="region of interest" description="Disordered" evidence="1">
    <location>
        <begin position="181"/>
        <end position="212"/>
    </location>
</feature>
<dbReference type="EMBL" id="MU253757">
    <property type="protein sequence ID" value="KAG9248053.1"/>
    <property type="molecule type" value="Genomic_DNA"/>
</dbReference>
<accession>A0A9P8CI79</accession>
<feature type="compositionally biased region" description="Basic and acidic residues" evidence="1">
    <location>
        <begin position="195"/>
        <end position="204"/>
    </location>
</feature>
<protein>
    <submittedName>
        <fullName evidence="2">Uncharacterized protein</fullName>
    </submittedName>
</protein>
<comment type="caution">
    <text evidence="2">The sequence shown here is derived from an EMBL/GenBank/DDBJ whole genome shotgun (WGS) entry which is preliminary data.</text>
</comment>
<dbReference type="AlphaFoldDB" id="A0A9P8CI79"/>
<evidence type="ECO:0000256" key="1">
    <source>
        <dbReference type="SAM" id="MobiDB-lite"/>
    </source>
</evidence>
<name>A0A9P8CI79_9HELO</name>
<keyword evidence="3" id="KW-1185">Reference proteome</keyword>
<sequence>MAISGLIFKKQASLELELNSIRSYTYEAVVENLFDSTSSSPPSFSRFDTSVSVSTNLLPLTPYSNSKSNSLKLRPLDSSSRMYIQAKHDAAQTQPASGPRLRPEEWISQGVCSVPIRPLVLAFNEAGVIRRGDELADDPAYIDKRSDKRPHRNRIEVRSSIHAYEALEETLGNTLKSITDQEHRQAACAEEDQDADHHGSERPQHRITVADPVTHDFREPEARDTADGAAVGEEDVTVEVAYIARRNRSCKQRVRGVTCGAHPFGSIGEGANYSTPAVTEGLPQGGDLVAVLGRVLAEFLVESWVGKELRDQGCIETLHDYGCGEHDREARWRLLVC</sequence>
<dbReference type="Proteomes" id="UP000887226">
    <property type="component" value="Unassembled WGS sequence"/>
</dbReference>
<proteinExistence type="predicted"/>
<organism evidence="2 3">
    <name type="scientific">Calycina marina</name>
    <dbReference type="NCBI Taxonomy" id="1763456"/>
    <lineage>
        <taxon>Eukaryota</taxon>
        <taxon>Fungi</taxon>
        <taxon>Dikarya</taxon>
        <taxon>Ascomycota</taxon>
        <taxon>Pezizomycotina</taxon>
        <taxon>Leotiomycetes</taxon>
        <taxon>Helotiales</taxon>
        <taxon>Pezizellaceae</taxon>
        <taxon>Calycina</taxon>
    </lineage>
</organism>
<gene>
    <name evidence="2" type="ORF">BJ878DRAFT_476838</name>
</gene>
<evidence type="ECO:0000313" key="2">
    <source>
        <dbReference type="EMBL" id="KAG9248053.1"/>
    </source>
</evidence>